<dbReference type="Proteomes" id="UP000290288">
    <property type="component" value="Unassembled WGS sequence"/>
</dbReference>
<comment type="caution">
    <text evidence="2">The sequence shown here is derived from an EMBL/GenBank/DDBJ whole genome shotgun (WGS) entry which is preliminary data.</text>
</comment>
<evidence type="ECO:0000259" key="1">
    <source>
        <dbReference type="Pfam" id="PF20231"/>
    </source>
</evidence>
<name>A0A4Q2DWB8_9AGAR</name>
<accession>A0A4Q2DWB8</accession>
<dbReference type="OrthoDB" id="3040861at2759"/>
<reference evidence="2 3" key="1">
    <citation type="submission" date="2019-01" db="EMBL/GenBank/DDBJ databases">
        <title>Draft genome sequence of Psathyrella aberdarensis IHI B618.</title>
        <authorList>
            <person name="Buettner E."/>
            <person name="Kellner H."/>
        </authorList>
    </citation>
    <scope>NUCLEOTIDE SEQUENCE [LARGE SCALE GENOMIC DNA]</scope>
    <source>
        <strain evidence="2 3">IHI B618</strain>
    </source>
</reference>
<dbReference type="Pfam" id="PF20231">
    <property type="entry name" value="DUF6589"/>
    <property type="match status" value="1"/>
</dbReference>
<evidence type="ECO:0000313" key="2">
    <source>
        <dbReference type="EMBL" id="RXW23946.1"/>
    </source>
</evidence>
<dbReference type="AlphaFoldDB" id="A0A4Q2DWB8"/>
<feature type="domain" description="DUF6589" evidence="1">
    <location>
        <begin position="100"/>
        <end position="231"/>
    </location>
</feature>
<dbReference type="InterPro" id="IPR046496">
    <property type="entry name" value="DUF6589"/>
</dbReference>
<evidence type="ECO:0000313" key="3">
    <source>
        <dbReference type="Proteomes" id="UP000290288"/>
    </source>
</evidence>
<gene>
    <name evidence="2" type="ORF">EST38_g1907</name>
</gene>
<proteinExistence type="predicted"/>
<organism evidence="2 3">
    <name type="scientific">Candolleomyces aberdarensis</name>
    <dbReference type="NCBI Taxonomy" id="2316362"/>
    <lineage>
        <taxon>Eukaryota</taxon>
        <taxon>Fungi</taxon>
        <taxon>Dikarya</taxon>
        <taxon>Basidiomycota</taxon>
        <taxon>Agaricomycotina</taxon>
        <taxon>Agaricomycetes</taxon>
        <taxon>Agaricomycetidae</taxon>
        <taxon>Agaricales</taxon>
        <taxon>Agaricineae</taxon>
        <taxon>Psathyrellaceae</taxon>
        <taxon>Candolleomyces</taxon>
    </lineage>
</organism>
<sequence>MGASQQLVALLNQAGLSPSYQSIHTAIDSLANRSLEAARVAAAGPHVFCYDNIQISTSIFVEQTLNICPKVQSGTFAVIYELPHAKPEDVLLGPLLERERTAQLLELHDLWPSRESAQAYLWQTSVNIIKVLVNNVDTFSGYHNEPLLQNVARRKLPNGQKTTFHCLQASDIEEHSNMGNMLMHEDVYKTQLKLKSEDFEDCAIATIGDQMTNGRFCTIQEIRKLDINPWE</sequence>
<protein>
    <recommendedName>
        <fullName evidence="1">DUF6589 domain-containing protein</fullName>
    </recommendedName>
</protein>
<dbReference type="EMBL" id="SDEE01000029">
    <property type="protein sequence ID" value="RXW23946.1"/>
    <property type="molecule type" value="Genomic_DNA"/>
</dbReference>
<keyword evidence="3" id="KW-1185">Reference proteome</keyword>